<protein>
    <submittedName>
        <fullName evidence="2">Ethylene-responsive transcription factor ERF026-like protein</fullName>
    </submittedName>
</protein>
<evidence type="ECO:0000313" key="2">
    <source>
        <dbReference type="EMBL" id="KAF3340168.1"/>
    </source>
</evidence>
<keyword evidence="3" id="KW-1185">Reference proteome</keyword>
<accession>A0A833VXT1</accession>
<proteinExistence type="predicted"/>
<reference evidence="2" key="1">
    <citation type="submission" date="2020-01" db="EMBL/GenBank/DDBJ databases">
        <title>Genome sequence of Kobresia littledalei, the first chromosome-level genome in the family Cyperaceae.</title>
        <authorList>
            <person name="Qu G."/>
        </authorList>
    </citation>
    <scope>NUCLEOTIDE SEQUENCE</scope>
    <source>
        <strain evidence="2">C.B.Clarke</strain>
        <tissue evidence="2">Leaf</tissue>
    </source>
</reference>
<feature type="region of interest" description="Disordered" evidence="1">
    <location>
        <begin position="119"/>
        <end position="147"/>
    </location>
</feature>
<organism evidence="2 3">
    <name type="scientific">Carex littledalei</name>
    <dbReference type="NCBI Taxonomy" id="544730"/>
    <lineage>
        <taxon>Eukaryota</taxon>
        <taxon>Viridiplantae</taxon>
        <taxon>Streptophyta</taxon>
        <taxon>Embryophyta</taxon>
        <taxon>Tracheophyta</taxon>
        <taxon>Spermatophyta</taxon>
        <taxon>Magnoliopsida</taxon>
        <taxon>Liliopsida</taxon>
        <taxon>Poales</taxon>
        <taxon>Cyperaceae</taxon>
        <taxon>Cyperoideae</taxon>
        <taxon>Cariceae</taxon>
        <taxon>Carex</taxon>
        <taxon>Carex subgen. Euthyceras</taxon>
    </lineage>
</organism>
<name>A0A833VXT1_9POAL</name>
<dbReference type="GO" id="GO:0003700">
    <property type="term" value="F:DNA-binding transcription factor activity"/>
    <property type="evidence" value="ECO:0007669"/>
    <property type="project" value="InterPro"/>
</dbReference>
<dbReference type="PANTHER" id="PTHR31839:SF85">
    <property type="entry name" value="AP2_ERF DOMAIN-CONTAINING PROTEIN"/>
    <property type="match status" value="1"/>
</dbReference>
<dbReference type="PANTHER" id="PTHR31839">
    <property type="entry name" value="DEHYDRATION-RESPONSIVE ELEMENT-BINDING PROTEIN 1D"/>
    <property type="match status" value="1"/>
</dbReference>
<comment type="caution">
    <text evidence="2">The sequence shown here is derived from an EMBL/GenBank/DDBJ whole genome shotgun (WGS) entry which is preliminary data.</text>
</comment>
<dbReference type="AlphaFoldDB" id="A0A833VXT1"/>
<dbReference type="InterPro" id="IPR036955">
    <property type="entry name" value="AP2/ERF_dom_sf"/>
</dbReference>
<dbReference type="OrthoDB" id="1932364at2759"/>
<dbReference type="InterPro" id="IPR045277">
    <property type="entry name" value="DRE1A-I"/>
</dbReference>
<sequence length="147" mass="15191">MAAAAYDVAARALRGPDAILNFPGSISSRPVPASSSPSDIRAAAAAAALQAQSTHVVTAPAITVLDSSEGESSVTVSNVSATTGDIPVLEEHRQEFIDEEEMLNMPQFLMNMAEGMMMSPPRLNPATSDDSAEASGGDSLWNYGPGP</sequence>
<dbReference type="Proteomes" id="UP000623129">
    <property type="component" value="Unassembled WGS sequence"/>
</dbReference>
<dbReference type="EMBL" id="SWLB01000003">
    <property type="protein sequence ID" value="KAF3340168.1"/>
    <property type="molecule type" value="Genomic_DNA"/>
</dbReference>
<evidence type="ECO:0000313" key="3">
    <source>
        <dbReference type="Proteomes" id="UP000623129"/>
    </source>
</evidence>
<evidence type="ECO:0000256" key="1">
    <source>
        <dbReference type="SAM" id="MobiDB-lite"/>
    </source>
</evidence>
<gene>
    <name evidence="2" type="ORF">FCM35_KLT15939</name>
</gene>
<dbReference type="Gene3D" id="3.30.730.10">
    <property type="entry name" value="AP2/ERF domain"/>
    <property type="match status" value="1"/>
</dbReference>